<evidence type="ECO:0000259" key="1">
    <source>
        <dbReference type="Pfam" id="PF05368"/>
    </source>
</evidence>
<reference evidence="3" key="1">
    <citation type="journal article" date="2019" name="Int. J. Syst. Evol. Microbiol.">
        <title>The Global Catalogue of Microorganisms (GCM) 10K type strain sequencing project: providing services to taxonomists for standard genome sequencing and annotation.</title>
        <authorList>
            <consortium name="The Broad Institute Genomics Platform"/>
            <consortium name="The Broad Institute Genome Sequencing Center for Infectious Disease"/>
            <person name="Wu L."/>
            <person name="Ma J."/>
        </authorList>
    </citation>
    <scope>NUCLEOTIDE SEQUENCE [LARGE SCALE GENOMIC DNA]</scope>
    <source>
        <strain evidence="3">JCM 18303</strain>
    </source>
</reference>
<dbReference type="PANTHER" id="PTHR43162:SF1">
    <property type="entry name" value="PRESTALK A DIFFERENTIATION PROTEIN A"/>
    <property type="match status" value="1"/>
</dbReference>
<accession>A0ABP9QTK9</accession>
<organism evidence="2 3">
    <name type="scientific">Pseudonocardia eucalypti</name>
    <dbReference type="NCBI Taxonomy" id="648755"/>
    <lineage>
        <taxon>Bacteria</taxon>
        <taxon>Bacillati</taxon>
        <taxon>Actinomycetota</taxon>
        <taxon>Actinomycetes</taxon>
        <taxon>Pseudonocardiales</taxon>
        <taxon>Pseudonocardiaceae</taxon>
        <taxon>Pseudonocardia</taxon>
    </lineage>
</organism>
<dbReference type="RefSeq" id="WP_345703247.1">
    <property type="nucleotide sequence ID" value="NZ_BAABJP010000037.1"/>
</dbReference>
<proteinExistence type="predicted"/>
<dbReference type="InterPro" id="IPR036291">
    <property type="entry name" value="NAD(P)-bd_dom_sf"/>
</dbReference>
<sequence length="304" mass="32967">MDEAILVTGAGGGVGSVSRRVVRQLRERGHSVRALVRTDDERAEPLRALGAEVLVGDLTRPDDVARALDGARRMFFSMAVAPTYLEATATVATVARELGRLDALVNMSQMTVSQMTVTSTEESHQQRLHWLSERVLAWSGLPVVFLRPTSFLDNPLFTTVAAHTIAEDGTLRLPFGDGRTSPVAAADVADVVTAVLEDPTPHLGEVLELTGPASLTMTEIARAYAEALGRPVCYVDVPLDGWAETVLAQAGLSEHAHQHIHTMARLHRENRYNRLTDTVHKITGRPARSVREFVQGNASLFGAP</sequence>
<name>A0ABP9QTK9_9PSEU</name>
<gene>
    <name evidence="2" type="ORF">GCM10023321_59760</name>
</gene>
<dbReference type="SUPFAM" id="SSF51735">
    <property type="entry name" value="NAD(P)-binding Rossmann-fold domains"/>
    <property type="match status" value="1"/>
</dbReference>
<dbReference type="Pfam" id="PF05368">
    <property type="entry name" value="NmrA"/>
    <property type="match status" value="1"/>
</dbReference>
<evidence type="ECO:0000313" key="2">
    <source>
        <dbReference type="EMBL" id="GAA5167271.1"/>
    </source>
</evidence>
<dbReference type="PANTHER" id="PTHR43162">
    <property type="match status" value="1"/>
</dbReference>
<dbReference type="Gene3D" id="3.90.25.10">
    <property type="entry name" value="UDP-galactose 4-epimerase, domain 1"/>
    <property type="match status" value="1"/>
</dbReference>
<dbReference type="InterPro" id="IPR051604">
    <property type="entry name" value="Ergot_Alk_Oxidoreductase"/>
</dbReference>
<feature type="domain" description="NmrA-like" evidence="1">
    <location>
        <begin position="2"/>
        <end position="274"/>
    </location>
</feature>
<dbReference type="Proteomes" id="UP001428817">
    <property type="component" value="Unassembled WGS sequence"/>
</dbReference>
<comment type="caution">
    <text evidence="2">The sequence shown here is derived from an EMBL/GenBank/DDBJ whole genome shotgun (WGS) entry which is preliminary data.</text>
</comment>
<evidence type="ECO:0000313" key="3">
    <source>
        <dbReference type="Proteomes" id="UP001428817"/>
    </source>
</evidence>
<keyword evidence="3" id="KW-1185">Reference proteome</keyword>
<dbReference type="InterPro" id="IPR008030">
    <property type="entry name" value="NmrA-like"/>
</dbReference>
<dbReference type="EMBL" id="BAABJP010000037">
    <property type="protein sequence ID" value="GAA5167271.1"/>
    <property type="molecule type" value="Genomic_DNA"/>
</dbReference>
<dbReference type="Gene3D" id="3.40.50.720">
    <property type="entry name" value="NAD(P)-binding Rossmann-like Domain"/>
    <property type="match status" value="1"/>
</dbReference>
<protein>
    <submittedName>
        <fullName evidence="2">NmrA family NAD(P)-binding protein</fullName>
    </submittedName>
</protein>